<keyword evidence="5" id="KW-1185">Reference proteome</keyword>
<evidence type="ECO:0000313" key="4">
    <source>
        <dbReference type="EMBL" id="OWK39384.1"/>
    </source>
</evidence>
<evidence type="ECO:0000256" key="1">
    <source>
        <dbReference type="SAM" id="MobiDB-lite"/>
    </source>
</evidence>
<feature type="domain" description="Transposase IS4-like" evidence="2">
    <location>
        <begin position="122"/>
        <end position="272"/>
    </location>
</feature>
<evidence type="ECO:0000259" key="2">
    <source>
        <dbReference type="Pfam" id="PF01609"/>
    </source>
</evidence>
<dbReference type="GO" id="GO:0004803">
    <property type="term" value="F:transposase activity"/>
    <property type="evidence" value="ECO:0007669"/>
    <property type="project" value="InterPro"/>
</dbReference>
<dbReference type="AlphaFoldDB" id="A0A225DI68"/>
<gene>
    <name evidence="4" type="ORF">FRUB_05947</name>
</gene>
<evidence type="ECO:0000313" key="5">
    <source>
        <dbReference type="Proteomes" id="UP000214646"/>
    </source>
</evidence>
<dbReference type="InterPro" id="IPR002559">
    <property type="entry name" value="Transposase_11"/>
</dbReference>
<dbReference type="Pfam" id="PF13340">
    <property type="entry name" value="DUF4096"/>
    <property type="match status" value="1"/>
</dbReference>
<protein>
    <submittedName>
        <fullName evidence="4">Mobile element protein</fullName>
    </submittedName>
</protein>
<dbReference type="InterPro" id="IPR025161">
    <property type="entry name" value="IS402-like_dom"/>
</dbReference>
<dbReference type="Proteomes" id="UP000214646">
    <property type="component" value="Unassembled WGS sequence"/>
</dbReference>
<dbReference type="NCBIfam" id="NF033580">
    <property type="entry name" value="transpos_IS5_3"/>
    <property type="match status" value="1"/>
</dbReference>
<dbReference type="PANTHER" id="PTHR30007:SF0">
    <property type="entry name" value="TRANSPOSASE"/>
    <property type="match status" value="1"/>
</dbReference>
<organism evidence="4 5">
    <name type="scientific">Fimbriiglobus ruber</name>
    <dbReference type="NCBI Taxonomy" id="1908690"/>
    <lineage>
        <taxon>Bacteria</taxon>
        <taxon>Pseudomonadati</taxon>
        <taxon>Planctomycetota</taxon>
        <taxon>Planctomycetia</taxon>
        <taxon>Gemmatales</taxon>
        <taxon>Gemmataceae</taxon>
        <taxon>Fimbriiglobus</taxon>
    </lineage>
</organism>
<dbReference type="GO" id="GO:0006313">
    <property type="term" value="P:DNA transposition"/>
    <property type="evidence" value="ECO:0007669"/>
    <property type="project" value="InterPro"/>
</dbReference>
<dbReference type="GO" id="GO:0003677">
    <property type="term" value="F:DNA binding"/>
    <property type="evidence" value="ECO:0007669"/>
    <property type="project" value="InterPro"/>
</dbReference>
<accession>A0A225DI68</accession>
<dbReference type="EMBL" id="NIDE01000010">
    <property type="protein sequence ID" value="OWK39384.1"/>
    <property type="molecule type" value="Genomic_DNA"/>
</dbReference>
<sequence>MCVSCKLVAPSYSRSEVMDATVRKPYPTDLTDLQWEIIQVVLPAARPGGRPRSADLREVRNAIVYVNRSGCQWSMLPHDFPAKSTVYEYFAQWRDDGTWQELLDVLREGYREVHAPSHERTPSAASIDSQSVKGTEHAGGNGYDAGKKIQGRKRSIVVDTLGLLMVVAVTAGHVDDAAAAPTVLEGLDREAYPRLKVVWADGKYHNYALNGWKDGHPERGWELVIVRRPDGVKGFTLLPKRWVVERTFGWLGRARRLSRNYERLNSSSESMIRVRSIQLILNRMDPQERYPPFKYRVASK</sequence>
<feature type="region of interest" description="Disordered" evidence="1">
    <location>
        <begin position="114"/>
        <end position="146"/>
    </location>
</feature>
<comment type="caution">
    <text evidence="4">The sequence shown here is derived from an EMBL/GenBank/DDBJ whole genome shotgun (WGS) entry which is preliminary data.</text>
</comment>
<name>A0A225DI68_9BACT</name>
<dbReference type="Pfam" id="PF01609">
    <property type="entry name" value="DDE_Tnp_1"/>
    <property type="match status" value="1"/>
</dbReference>
<reference evidence="5" key="1">
    <citation type="submission" date="2017-06" db="EMBL/GenBank/DDBJ databases">
        <title>Genome analysis of Fimbriiglobus ruber SP5, the first member of the order Planctomycetales with confirmed chitinolytic capability.</title>
        <authorList>
            <person name="Ravin N.V."/>
            <person name="Rakitin A.L."/>
            <person name="Ivanova A.A."/>
            <person name="Beletsky A.V."/>
            <person name="Kulichevskaya I.S."/>
            <person name="Mardanov A.V."/>
            <person name="Dedysh S.N."/>
        </authorList>
    </citation>
    <scope>NUCLEOTIDE SEQUENCE [LARGE SCALE GENOMIC DNA]</scope>
    <source>
        <strain evidence="5">SP5</strain>
    </source>
</reference>
<evidence type="ECO:0000259" key="3">
    <source>
        <dbReference type="Pfam" id="PF13340"/>
    </source>
</evidence>
<feature type="domain" description="Insertion element IS402-like" evidence="3">
    <location>
        <begin position="30"/>
        <end position="102"/>
    </location>
</feature>
<feature type="compositionally biased region" description="Polar residues" evidence="1">
    <location>
        <begin position="123"/>
        <end position="133"/>
    </location>
</feature>
<proteinExistence type="predicted"/>
<dbReference type="PANTHER" id="PTHR30007">
    <property type="entry name" value="PHP DOMAIN PROTEIN"/>
    <property type="match status" value="1"/>
</dbReference>